<evidence type="ECO:0000313" key="8">
    <source>
        <dbReference type="Proteomes" id="UP000500961"/>
    </source>
</evidence>
<comment type="cofactor">
    <cofactor evidence="6">
        <name>a divalent metal cation</name>
        <dbReference type="ChEBI" id="CHEBI:60240"/>
    </cofactor>
</comment>
<dbReference type="EMBL" id="CP041345">
    <property type="protein sequence ID" value="QKG79009.1"/>
    <property type="molecule type" value="Genomic_DNA"/>
</dbReference>
<comment type="caution">
    <text evidence="6">Lacks conserved residue(s) required for the propagation of feature annotation.</text>
</comment>
<name>A0A7D3Y2U5_9BACT</name>
<dbReference type="GO" id="GO:0005737">
    <property type="term" value="C:cytoplasm"/>
    <property type="evidence" value="ECO:0007669"/>
    <property type="project" value="UniProtKB-SubCell"/>
</dbReference>
<keyword evidence="8" id="KW-1185">Reference proteome</keyword>
<keyword evidence="6" id="KW-0963">Cytoplasm</keyword>
<gene>
    <name evidence="6" type="primary">nadK</name>
    <name evidence="7" type="ORF">FHG85_01595</name>
</gene>
<dbReference type="Proteomes" id="UP000500961">
    <property type="component" value="Chromosome"/>
</dbReference>
<evidence type="ECO:0000313" key="7">
    <source>
        <dbReference type="EMBL" id="QKG79009.1"/>
    </source>
</evidence>
<dbReference type="InterPro" id="IPR017438">
    <property type="entry name" value="ATP-NAD_kinase_N"/>
</dbReference>
<dbReference type="GO" id="GO:0046872">
    <property type="term" value="F:metal ion binding"/>
    <property type="evidence" value="ECO:0007669"/>
    <property type="project" value="UniProtKB-UniRule"/>
</dbReference>
<comment type="subcellular location">
    <subcellularLocation>
        <location evidence="6">Cytoplasm</location>
    </subcellularLocation>
</comment>
<dbReference type="NCBIfam" id="NF002521">
    <property type="entry name" value="PRK01911.1"/>
    <property type="match status" value="1"/>
</dbReference>
<dbReference type="GO" id="GO:0003951">
    <property type="term" value="F:NAD+ kinase activity"/>
    <property type="evidence" value="ECO:0007669"/>
    <property type="project" value="UniProtKB-UniRule"/>
</dbReference>
<dbReference type="AlphaFoldDB" id="A0A7D3Y2U5"/>
<dbReference type="InterPro" id="IPR002504">
    <property type="entry name" value="NADK"/>
</dbReference>
<feature type="active site" description="Proton acceptor" evidence="6">
    <location>
        <position position="74"/>
    </location>
</feature>
<proteinExistence type="inferred from homology"/>
<reference evidence="7 8" key="1">
    <citation type="submission" date="2019-07" db="EMBL/GenBank/DDBJ databases">
        <title>Thalassofilum flectens gen. nov., sp. nov., a novel moderate thermophilic anaerobe from a shallow sea hot spring in Kunashir Island (Russia), representing a new family in the order Bacteroidales, and proposal of Thalassofilacea fam. nov.</title>
        <authorList>
            <person name="Kochetkova T.V."/>
            <person name="Podosokorskaya O.A."/>
            <person name="Novikov A."/>
            <person name="Elcheninov A.G."/>
            <person name="Toshchakov S.V."/>
            <person name="Kublanov I.V."/>
        </authorList>
    </citation>
    <scope>NUCLEOTIDE SEQUENCE [LARGE SCALE GENOMIC DNA]</scope>
    <source>
        <strain evidence="7 8">38-H</strain>
    </source>
</reference>
<comment type="similarity">
    <text evidence="6">Belongs to the NAD kinase family.</text>
</comment>
<evidence type="ECO:0000256" key="4">
    <source>
        <dbReference type="ARBA" id="ARBA00023027"/>
    </source>
</evidence>
<comment type="catalytic activity">
    <reaction evidence="5 6">
        <text>NAD(+) + ATP = ADP + NADP(+) + H(+)</text>
        <dbReference type="Rhea" id="RHEA:18629"/>
        <dbReference type="ChEBI" id="CHEBI:15378"/>
        <dbReference type="ChEBI" id="CHEBI:30616"/>
        <dbReference type="ChEBI" id="CHEBI:57540"/>
        <dbReference type="ChEBI" id="CHEBI:58349"/>
        <dbReference type="ChEBI" id="CHEBI:456216"/>
        <dbReference type="EC" id="2.7.1.23"/>
    </reaction>
</comment>
<dbReference type="PANTHER" id="PTHR20275">
    <property type="entry name" value="NAD KINASE"/>
    <property type="match status" value="1"/>
</dbReference>
<evidence type="ECO:0000256" key="1">
    <source>
        <dbReference type="ARBA" id="ARBA00022679"/>
    </source>
</evidence>
<dbReference type="GO" id="GO:0005524">
    <property type="term" value="F:ATP binding"/>
    <property type="evidence" value="ECO:0007669"/>
    <property type="project" value="UniProtKB-KW"/>
</dbReference>
<dbReference type="InterPro" id="IPR017437">
    <property type="entry name" value="ATP-NAD_kinase_PpnK-typ_C"/>
</dbReference>
<evidence type="ECO:0000256" key="2">
    <source>
        <dbReference type="ARBA" id="ARBA00022777"/>
    </source>
</evidence>
<dbReference type="Gene3D" id="2.60.200.30">
    <property type="entry name" value="Probable inorganic polyphosphate/atp-NAD kinase, domain 2"/>
    <property type="match status" value="1"/>
</dbReference>
<feature type="binding site" evidence="6">
    <location>
        <begin position="147"/>
        <end position="148"/>
    </location>
    <ligand>
        <name>NAD(+)</name>
        <dbReference type="ChEBI" id="CHEBI:57540"/>
    </ligand>
</feature>
<evidence type="ECO:0000256" key="6">
    <source>
        <dbReference type="HAMAP-Rule" id="MF_00361"/>
    </source>
</evidence>
<protein>
    <recommendedName>
        <fullName evidence="6">NAD kinase</fullName>
        <ecNumber evidence="6">2.7.1.23</ecNumber>
    </recommendedName>
    <alternativeName>
        <fullName evidence="6">ATP-dependent NAD kinase</fullName>
    </alternativeName>
</protein>
<organism evidence="7 8">
    <name type="scientific">Tenuifilum thalassicum</name>
    <dbReference type="NCBI Taxonomy" id="2590900"/>
    <lineage>
        <taxon>Bacteria</taxon>
        <taxon>Pseudomonadati</taxon>
        <taxon>Bacteroidota</taxon>
        <taxon>Bacteroidia</taxon>
        <taxon>Bacteroidales</taxon>
        <taxon>Tenuifilaceae</taxon>
        <taxon>Tenuifilum</taxon>
    </lineage>
</organism>
<dbReference type="GO" id="GO:0051287">
    <property type="term" value="F:NAD binding"/>
    <property type="evidence" value="ECO:0007669"/>
    <property type="project" value="UniProtKB-ARBA"/>
</dbReference>
<dbReference type="RefSeq" id="WP_173072526.1">
    <property type="nucleotide sequence ID" value="NZ_CP041345.1"/>
</dbReference>
<accession>A0A7D3Y2U5</accession>
<keyword evidence="6" id="KW-0067">ATP-binding</keyword>
<dbReference type="GO" id="GO:0019674">
    <property type="term" value="P:NAD+ metabolic process"/>
    <property type="evidence" value="ECO:0007669"/>
    <property type="project" value="InterPro"/>
</dbReference>
<feature type="binding site" evidence="6">
    <location>
        <begin position="74"/>
        <end position="75"/>
    </location>
    <ligand>
        <name>NAD(+)</name>
        <dbReference type="ChEBI" id="CHEBI:57540"/>
    </ligand>
</feature>
<keyword evidence="2 6" id="KW-0418">Kinase</keyword>
<evidence type="ECO:0000256" key="3">
    <source>
        <dbReference type="ARBA" id="ARBA00022857"/>
    </source>
</evidence>
<sequence>MTIAVYGKAIDAEFAEATKNLFAALEKYKVKVTIYLPLLDYISINLSFTPYYQDTFRNPSELKGTDVLISLGGDGTFLDSISLVQDMEIPIMGINFGRLGFLASTSIPEIDNSIDLLMASKYKIEQRSMLQLISPDNLFNPFPYALNDFVVRNSVSSLLHVNTFINNEYLTTYWSDGLIVSTPTGSTAYSLSVGGPILTPSLNAFLLSAIAPHHLTVRPLVIPDDNDIDIEVSGREGSVIVSLDSRNLELPIPVKLSLRKAPFKANVICLDGTSFYRTIRSKLLWGMDKRN</sequence>
<dbReference type="EC" id="2.7.1.23" evidence="6"/>
<comment type="function">
    <text evidence="6">Involved in the regulation of the intracellular balance of NAD and NADP, and is a key enzyme in the biosynthesis of NADP. Catalyzes specifically the phosphorylation on 2'-hydroxyl of the adenosine moiety of NAD to yield NADP.</text>
</comment>
<dbReference type="Gene3D" id="3.40.50.10330">
    <property type="entry name" value="Probable inorganic polyphosphate/atp-NAD kinase, domain 1"/>
    <property type="match status" value="1"/>
</dbReference>
<dbReference type="SUPFAM" id="SSF111331">
    <property type="entry name" value="NAD kinase/diacylglycerol kinase-like"/>
    <property type="match status" value="1"/>
</dbReference>
<dbReference type="KEGG" id="ttz:FHG85_01595"/>
<dbReference type="PANTHER" id="PTHR20275:SF0">
    <property type="entry name" value="NAD KINASE"/>
    <property type="match status" value="1"/>
</dbReference>
<keyword evidence="6" id="KW-0547">Nucleotide-binding</keyword>
<dbReference type="Pfam" id="PF01513">
    <property type="entry name" value="NAD_kinase"/>
    <property type="match status" value="1"/>
</dbReference>
<keyword evidence="1 6" id="KW-0808">Transferase</keyword>
<feature type="binding site" evidence="6">
    <location>
        <position position="176"/>
    </location>
    <ligand>
        <name>NAD(+)</name>
        <dbReference type="ChEBI" id="CHEBI:57540"/>
    </ligand>
</feature>
<dbReference type="HAMAP" id="MF_00361">
    <property type="entry name" value="NAD_kinase"/>
    <property type="match status" value="1"/>
</dbReference>
<dbReference type="Pfam" id="PF20143">
    <property type="entry name" value="NAD_kinase_C"/>
    <property type="match status" value="1"/>
</dbReference>
<keyword evidence="4 6" id="KW-0520">NAD</keyword>
<dbReference type="GO" id="GO:0006741">
    <property type="term" value="P:NADP+ biosynthetic process"/>
    <property type="evidence" value="ECO:0007669"/>
    <property type="project" value="UniProtKB-UniRule"/>
</dbReference>
<evidence type="ECO:0000256" key="5">
    <source>
        <dbReference type="ARBA" id="ARBA00047925"/>
    </source>
</evidence>
<dbReference type="InterPro" id="IPR016064">
    <property type="entry name" value="NAD/diacylglycerol_kinase_sf"/>
</dbReference>
<keyword evidence="3 6" id="KW-0521">NADP</keyword>
<feature type="binding site" evidence="6">
    <location>
        <position position="211"/>
    </location>
    <ligand>
        <name>NAD(+)</name>
        <dbReference type="ChEBI" id="CHEBI:57540"/>
    </ligand>
</feature>
<feature type="binding site" evidence="6">
    <location>
        <begin position="187"/>
        <end position="192"/>
    </location>
    <ligand>
        <name>NAD(+)</name>
        <dbReference type="ChEBI" id="CHEBI:57540"/>
    </ligand>
</feature>